<keyword evidence="3" id="KW-0479">Metal-binding</keyword>
<dbReference type="SUPFAM" id="SSF54909">
    <property type="entry name" value="Dimeric alpha+beta barrel"/>
    <property type="match status" value="1"/>
</dbReference>
<dbReference type="PROSITE" id="PS51404">
    <property type="entry name" value="DYP_PEROXIDASE"/>
    <property type="match status" value="1"/>
</dbReference>
<dbReference type="InterPro" id="IPR006314">
    <property type="entry name" value="Dyp_peroxidase"/>
</dbReference>
<evidence type="ECO:0000256" key="2">
    <source>
        <dbReference type="ARBA" id="ARBA00022559"/>
    </source>
</evidence>
<evidence type="ECO:0000256" key="1">
    <source>
        <dbReference type="ARBA" id="ARBA00001970"/>
    </source>
</evidence>
<keyword evidence="5" id="KW-0408">Iron</keyword>
<dbReference type="PANTHER" id="PTHR30521">
    <property type="entry name" value="DEFERROCHELATASE/PEROXIDASE"/>
    <property type="match status" value="1"/>
</dbReference>
<protein>
    <recommendedName>
        <fullName evidence="10">Dyp-type peroxidase family</fullName>
    </recommendedName>
</protein>
<gene>
    <name evidence="8" type="ORF">GCM10022223_19840</name>
</gene>
<evidence type="ECO:0000256" key="6">
    <source>
        <dbReference type="ARBA" id="ARBA00025737"/>
    </source>
</evidence>
<organism evidence="8 9">
    <name type="scientific">Kineosporia mesophila</name>
    <dbReference type="NCBI Taxonomy" id="566012"/>
    <lineage>
        <taxon>Bacteria</taxon>
        <taxon>Bacillati</taxon>
        <taxon>Actinomycetota</taxon>
        <taxon>Actinomycetes</taxon>
        <taxon>Kineosporiales</taxon>
        <taxon>Kineosporiaceae</taxon>
        <taxon>Kineosporia</taxon>
    </lineage>
</organism>
<dbReference type="NCBIfam" id="TIGR01413">
    <property type="entry name" value="Dyp_perox_fam"/>
    <property type="match status" value="1"/>
</dbReference>
<evidence type="ECO:0000313" key="9">
    <source>
        <dbReference type="Proteomes" id="UP001501074"/>
    </source>
</evidence>
<dbReference type="PANTHER" id="PTHR30521:SF0">
    <property type="entry name" value="DYP-TYPE PEROXIDASE FAMILY PROTEIN"/>
    <property type="match status" value="1"/>
</dbReference>
<dbReference type="Proteomes" id="UP001501074">
    <property type="component" value="Unassembled WGS sequence"/>
</dbReference>
<feature type="region of interest" description="Disordered" evidence="7">
    <location>
        <begin position="687"/>
        <end position="708"/>
    </location>
</feature>
<feature type="region of interest" description="Disordered" evidence="7">
    <location>
        <begin position="250"/>
        <end position="273"/>
    </location>
</feature>
<proteinExistence type="inferred from homology"/>
<comment type="similarity">
    <text evidence="6">Belongs to the DyP-type peroxidase family.</text>
</comment>
<keyword evidence="4" id="KW-0560">Oxidoreductase</keyword>
<feature type="compositionally biased region" description="Basic and acidic residues" evidence="7">
    <location>
        <begin position="691"/>
        <end position="708"/>
    </location>
</feature>
<dbReference type="InterPro" id="IPR011008">
    <property type="entry name" value="Dimeric_a/b-barrel"/>
</dbReference>
<keyword evidence="9" id="KW-1185">Reference proteome</keyword>
<keyword evidence="2" id="KW-0575">Peroxidase</keyword>
<reference evidence="9" key="1">
    <citation type="journal article" date="2019" name="Int. J. Syst. Evol. Microbiol.">
        <title>The Global Catalogue of Microorganisms (GCM) 10K type strain sequencing project: providing services to taxonomists for standard genome sequencing and annotation.</title>
        <authorList>
            <consortium name="The Broad Institute Genomics Platform"/>
            <consortium name="The Broad Institute Genome Sequencing Center for Infectious Disease"/>
            <person name="Wu L."/>
            <person name="Ma J."/>
        </authorList>
    </citation>
    <scope>NUCLEOTIDE SEQUENCE [LARGE SCALE GENOMIC DNA]</scope>
    <source>
        <strain evidence="9">JCM 16902</strain>
    </source>
</reference>
<name>A0ABP6ZB69_9ACTN</name>
<evidence type="ECO:0000256" key="4">
    <source>
        <dbReference type="ARBA" id="ARBA00023002"/>
    </source>
</evidence>
<evidence type="ECO:0000313" key="8">
    <source>
        <dbReference type="EMBL" id="GAA3604221.1"/>
    </source>
</evidence>
<evidence type="ECO:0000256" key="3">
    <source>
        <dbReference type="ARBA" id="ARBA00022723"/>
    </source>
</evidence>
<feature type="compositionally biased region" description="Basic and acidic residues" evidence="7">
    <location>
        <begin position="256"/>
        <end position="265"/>
    </location>
</feature>
<comment type="cofactor">
    <cofactor evidence="1">
        <name>heme b</name>
        <dbReference type="ChEBI" id="CHEBI:60344"/>
    </cofactor>
</comment>
<evidence type="ECO:0008006" key="10">
    <source>
        <dbReference type="Google" id="ProtNLM"/>
    </source>
</evidence>
<dbReference type="RefSeq" id="WP_231487140.1">
    <property type="nucleotide sequence ID" value="NZ_BAAAZO010000003.1"/>
</dbReference>
<sequence length="840" mass="90545">MPTSPTSPVSPTGRKPRRLLGRVLPGALVRRLPPGLVHEYINPPRGSRQRVITVLARVPDDAVAQLQRNLARIRGGSSPFLDVPGTHFARLAVMPSHEFRPQARPDRHRMARGARLLDLVTHGGRPQEVDRPETSYLLFTASYDGEGHSAARDQADYAERLRVGLGERADEIWQLCDDYPGRADREAFARFLGEHALRSGYVFSASDAEPSVEDVHGALEVRRRVAALAVETDGLNDAELAARLREAWEAATAEPAPDRPGDRPGRPQTPLDETSAENLLSTLDDDLADLTPGDLSLPATRYGHRKSDRVRTPAGALPLRYPEQRPVPAQADPERGSIQRLGTGAQLTDPDLTDVQNLVTSGYPRHHAARHLMLRVTDSAPARAWLGRIVDEIPTAGWAEHLVDRLERDVEGADAGTPTQKRPSSPTFAVHVALSYAGLRAFGLPTAELTGFPAEFSAGMASREAGLIPGTGTDTWQAPFTQAQDLHLLLMVSAPTHEVLDAELASRPGLLPGADSGLIVLDTVEAGRITDAPSPDGARAAGFREHFGFVDGLSQPRVHGVTTGRHTAELPPGEALLGYRDIDGDTAGANLATSVGLNGSYLVWRKLEQDVAGFDALTEDLAGNLATRVPTGTDPKELAAAKIMGRWRDGTPITLSTDGPRPALAKATFDYQAGDPEGFGCPVGAHVRRANPRDSRPTDPDPDRIEGRSAELEGTLALRHRMLRRGIPYGKPVSAHLWAGEPAPSDTGDQNERGLLFVALVGDIHRQFEFVQAHWMSDGNSFRLGADRDVISGAAPNGCKFVVQGPSPAFVEQPHQIVTCRGGEYFLLPGLKALRRIAAG</sequence>
<evidence type="ECO:0000256" key="5">
    <source>
        <dbReference type="ARBA" id="ARBA00023004"/>
    </source>
</evidence>
<dbReference type="EMBL" id="BAAAZO010000003">
    <property type="protein sequence ID" value="GAA3604221.1"/>
    <property type="molecule type" value="Genomic_DNA"/>
</dbReference>
<comment type="caution">
    <text evidence="8">The sequence shown here is derived from an EMBL/GenBank/DDBJ whole genome shotgun (WGS) entry which is preliminary data.</text>
</comment>
<evidence type="ECO:0000256" key="7">
    <source>
        <dbReference type="SAM" id="MobiDB-lite"/>
    </source>
</evidence>
<accession>A0ABP6ZB69</accession>